<feature type="compositionally biased region" description="Basic residues" evidence="1">
    <location>
        <begin position="50"/>
        <end position="63"/>
    </location>
</feature>
<protein>
    <submittedName>
        <fullName evidence="2">Uncharacterized protein</fullName>
    </submittedName>
</protein>
<dbReference type="HOGENOM" id="CLU_2134990_0_0_1"/>
<sequence>MWADVPPSAGAQARRTKKEASSSQSEGEPASPLKAKDQCGPSQSDGKSTPSRRAKAAPHRRTPGSRPFSKRTINAPPLKAEDGCSPSHNEGGVPHGERWKVAPSQDAGIPPPR</sequence>
<dbReference type="InParanoid" id="D8Q7W0"/>
<keyword evidence="3" id="KW-1185">Reference proteome</keyword>
<evidence type="ECO:0000313" key="3">
    <source>
        <dbReference type="Proteomes" id="UP000007431"/>
    </source>
</evidence>
<dbReference type="KEGG" id="scm:SCHCO_01172280"/>
<organism evidence="3">
    <name type="scientific">Schizophyllum commune (strain H4-8 / FGSC 9210)</name>
    <name type="common">Split gill fungus</name>
    <dbReference type="NCBI Taxonomy" id="578458"/>
    <lineage>
        <taxon>Eukaryota</taxon>
        <taxon>Fungi</taxon>
        <taxon>Dikarya</taxon>
        <taxon>Basidiomycota</taxon>
        <taxon>Agaricomycotina</taxon>
        <taxon>Agaricomycetes</taxon>
        <taxon>Agaricomycetidae</taxon>
        <taxon>Agaricales</taxon>
        <taxon>Schizophyllaceae</taxon>
        <taxon>Schizophyllum</taxon>
    </lineage>
</organism>
<feature type="non-terminal residue" evidence="2">
    <location>
        <position position="113"/>
    </location>
</feature>
<dbReference type="GeneID" id="9586815"/>
<evidence type="ECO:0000256" key="1">
    <source>
        <dbReference type="SAM" id="MobiDB-lite"/>
    </source>
</evidence>
<accession>D8Q7W0</accession>
<evidence type="ECO:0000313" key="2">
    <source>
        <dbReference type="EMBL" id="EFI96494.1"/>
    </source>
</evidence>
<dbReference type="EMBL" id="GL377307">
    <property type="protein sequence ID" value="EFI96494.1"/>
    <property type="molecule type" value="Genomic_DNA"/>
</dbReference>
<proteinExistence type="predicted"/>
<feature type="compositionally biased region" description="Polar residues" evidence="1">
    <location>
        <begin position="40"/>
        <end position="49"/>
    </location>
</feature>
<name>D8Q7W0_SCHCM</name>
<dbReference type="Proteomes" id="UP000007431">
    <property type="component" value="Unassembled WGS sequence"/>
</dbReference>
<gene>
    <name evidence="2" type="ORF">SCHCODRAFT_109889</name>
</gene>
<feature type="region of interest" description="Disordered" evidence="1">
    <location>
        <begin position="1"/>
        <end position="113"/>
    </location>
</feature>
<dbReference type="RefSeq" id="XP_003031397.1">
    <property type="nucleotide sequence ID" value="XM_003031351.1"/>
</dbReference>
<reference evidence="2 3" key="1">
    <citation type="journal article" date="2010" name="Nat. Biotechnol.">
        <title>Genome sequence of the model mushroom Schizophyllum commune.</title>
        <authorList>
            <person name="Ohm R.A."/>
            <person name="de Jong J.F."/>
            <person name="Lugones L.G."/>
            <person name="Aerts A."/>
            <person name="Kothe E."/>
            <person name="Stajich J.E."/>
            <person name="de Vries R.P."/>
            <person name="Record E."/>
            <person name="Levasseur A."/>
            <person name="Baker S.E."/>
            <person name="Bartholomew K.A."/>
            <person name="Coutinho P.M."/>
            <person name="Erdmann S."/>
            <person name="Fowler T.J."/>
            <person name="Gathman A.C."/>
            <person name="Lombard V."/>
            <person name="Henrissat B."/>
            <person name="Knabe N."/>
            <person name="Kuees U."/>
            <person name="Lilly W.W."/>
            <person name="Lindquist E."/>
            <person name="Lucas S."/>
            <person name="Magnuson J.K."/>
            <person name="Piumi F."/>
            <person name="Raudaskoski M."/>
            <person name="Salamov A."/>
            <person name="Schmutz J."/>
            <person name="Schwarze F.W.M.R."/>
            <person name="vanKuyk P.A."/>
            <person name="Horton J.S."/>
            <person name="Grigoriev I.V."/>
            <person name="Woesten H.A.B."/>
        </authorList>
    </citation>
    <scope>NUCLEOTIDE SEQUENCE [LARGE SCALE GENOMIC DNA]</scope>
    <source>
        <strain evidence="3">H4-8 / FGSC 9210</strain>
    </source>
</reference>
<dbReference type="AlphaFoldDB" id="D8Q7W0"/>
<dbReference type="VEuPathDB" id="FungiDB:SCHCODRAFT_01172280"/>